<dbReference type="GO" id="GO:0003677">
    <property type="term" value="F:DNA binding"/>
    <property type="evidence" value="ECO:0007669"/>
    <property type="project" value="InterPro"/>
</dbReference>
<sequence>MKFRLIWNQEKDVTEVDVISHPHNQERLQKMASMLETSTSLTVKDPKNDRQSLLPLEQIEAISALGHMSKVITTQGTTYFLSKRLKDLKSLEREHFYRINNAVILNLAQVDSFVAGTYARLEVETISKNSYTVSRHYAKYIKERFK</sequence>
<name>A0A653M4J2_BACAB</name>
<dbReference type="AlphaFoldDB" id="A0A653M4J2"/>
<dbReference type="InterPro" id="IPR007492">
    <property type="entry name" value="LytTR_DNA-bd_dom"/>
</dbReference>
<dbReference type="PROSITE" id="PS50930">
    <property type="entry name" value="HTH_LYTTR"/>
    <property type="match status" value="1"/>
</dbReference>
<feature type="domain" description="HTH LytTR-type" evidence="1">
    <location>
        <begin position="47"/>
        <end position="146"/>
    </location>
</feature>
<dbReference type="RefSeq" id="WP_113747449.1">
    <property type="nucleotide sequence ID" value="NZ_CP043559.1"/>
</dbReference>
<dbReference type="EMBL" id="CABWLH010000007">
    <property type="protein sequence ID" value="VXA99793.1"/>
    <property type="molecule type" value="Genomic_DNA"/>
</dbReference>
<protein>
    <submittedName>
        <fullName evidence="2">Two-component response regulator</fullName>
    </submittedName>
</protein>
<dbReference type="Pfam" id="PF04397">
    <property type="entry name" value="LytTR"/>
    <property type="match status" value="1"/>
</dbReference>
<proteinExistence type="predicted"/>
<dbReference type="Proteomes" id="UP000433089">
    <property type="component" value="Unassembled WGS sequence"/>
</dbReference>
<dbReference type="SMART" id="SM00850">
    <property type="entry name" value="LytTR"/>
    <property type="match status" value="1"/>
</dbReference>
<evidence type="ECO:0000313" key="2">
    <source>
        <dbReference type="EMBL" id="VXA99793.1"/>
    </source>
</evidence>
<evidence type="ECO:0000313" key="3">
    <source>
        <dbReference type="Proteomes" id="UP000433089"/>
    </source>
</evidence>
<reference evidence="2 3" key="1">
    <citation type="submission" date="2019-10" db="EMBL/GenBank/DDBJ databases">
        <authorList>
            <person name="Karimi E."/>
        </authorList>
    </citation>
    <scope>NUCLEOTIDE SEQUENCE [LARGE SCALE GENOMIC DNA]</scope>
    <source>
        <strain evidence="2">Bacillus sp. 348</strain>
    </source>
</reference>
<accession>A0A653M4J2</accession>
<organism evidence="2 3">
    <name type="scientific">Bacillus altitudinis</name>
    <dbReference type="NCBI Taxonomy" id="293387"/>
    <lineage>
        <taxon>Bacteria</taxon>
        <taxon>Bacillati</taxon>
        <taxon>Bacillota</taxon>
        <taxon>Bacilli</taxon>
        <taxon>Bacillales</taxon>
        <taxon>Bacillaceae</taxon>
        <taxon>Bacillus</taxon>
    </lineage>
</organism>
<evidence type="ECO:0000259" key="1">
    <source>
        <dbReference type="PROSITE" id="PS50930"/>
    </source>
</evidence>
<gene>
    <name evidence="2" type="ORF">BACI348_20080</name>
</gene>
<dbReference type="Gene3D" id="2.40.50.1020">
    <property type="entry name" value="LytTr DNA-binding domain"/>
    <property type="match status" value="1"/>
</dbReference>